<name>A0ABS8S4W0_DATST</name>
<gene>
    <name evidence="1" type="ORF">HAX54_020354</name>
</gene>
<sequence length="157" mass="17821">AQVSTFSKTLYAAWSSLSHLNFGDEFFCRQGDDSLLIPSDNLPVFVNIVDQTLANRQWQKTDLLIHSTPCRKKHLLPRGLDVLDLRGFKLELPPGIERCLFFCFASDHLNLCIFHRKRCSHVNMKYSMPQPAMAPRDDLLSLIDGGEGDAAFTQVHM</sequence>
<evidence type="ECO:0000313" key="1">
    <source>
        <dbReference type="EMBL" id="MCD7453275.1"/>
    </source>
</evidence>
<protein>
    <submittedName>
        <fullName evidence="1">Uncharacterized protein</fullName>
    </submittedName>
</protein>
<reference evidence="1 2" key="1">
    <citation type="journal article" date="2021" name="BMC Genomics">
        <title>Datura genome reveals duplications of psychoactive alkaloid biosynthetic genes and high mutation rate following tissue culture.</title>
        <authorList>
            <person name="Rajewski A."/>
            <person name="Carter-House D."/>
            <person name="Stajich J."/>
            <person name="Litt A."/>
        </authorList>
    </citation>
    <scope>NUCLEOTIDE SEQUENCE [LARGE SCALE GENOMIC DNA]</scope>
    <source>
        <strain evidence="1">AR-01</strain>
    </source>
</reference>
<evidence type="ECO:0000313" key="2">
    <source>
        <dbReference type="Proteomes" id="UP000823775"/>
    </source>
</evidence>
<organism evidence="1 2">
    <name type="scientific">Datura stramonium</name>
    <name type="common">Jimsonweed</name>
    <name type="synonym">Common thornapple</name>
    <dbReference type="NCBI Taxonomy" id="4076"/>
    <lineage>
        <taxon>Eukaryota</taxon>
        <taxon>Viridiplantae</taxon>
        <taxon>Streptophyta</taxon>
        <taxon>Embryophyta</taxon>
        <taxon>Tracheophyta</taxon>
        <taxon>Spermatophyta</taxon>
        <taxon>Magnoliopsida</taxon>
        <taxon>eudicotyledons</taxon>
        <taxon>Gunneridae</taxon>
        <taxon>Pentapetalae</taxon>
        <taxon>asterids</taxon>
        <taxon>lamiids</taxon>
        <taxon>Solanales</taxon>
        <taxon>Solanaceae</taxon>
        <taxon>Solanoideae</taxon>
        <taxon>Datureae</taxon>
        <taxon>Datura</taxon>
    </lineage>
</organism>
<feature type="non-terminal residue" evidence="1">
    <location>
        <position position="1"/>
    </location>
</feature>
<accession>A0ABS8S4W0</accession>
<dbReference type="Proteomes" id="UP000823775">
    <property type="component" value="Unassembled WGS sequence"/>
</dbReference>
<keyword evidence="2" id="KW-1185">Reference proteome</keyword>
<proteinExistence type="predicted"/>
<dbReference type="EMBL" id="JACEIK010000246">
    <property type="protein sequence ID" value="MCD7453275.1"/>
    <property type="molecule type" value="Genomic_DNA"/>
</dbReference>
<comment type="caution">
    <text evidence="1">The sequence shown here is derived from an EMBL/GenBank/DDBJ whole genome shotgun (WGS) entry which is preliminary data.</text>
</comment>